<dbReference type="PANTHER" id="PTHR36036">
    <property type="entry name" value="PROLINE-RICH FAMILY PROTEIN"/>
    <property type="match status" value="1"/>
</dbReference>
<sequence length="132" mass="13243">MCCYVGKATKMFLCLVAALLAVGLVLGFGLAHRTWGERKVQPDCRWPDCELQPAAYGDPLPATAAAGGDAPPVPLTQPAVAAFPGVSSSAAPPVPPTQPAVAAFPSSAAPPTSLTYLAPPSPFAVGLGPAHA</sequence>
<protein>
    <submittedName>
        <fullName evidence="1">Uncharacterized protein</fullName>
    </submittedName>
</protein>
<reference evidence="1" key="2">
    <citation type="submission" date="2021-02" db="EMBL/GenBank/DDBJ databases">
        <authorList>
            <person name="Kimball J.A."/>
            <person name="Haas M.W."/>
            <person name="Macchietto M."/>
            <person name="Kono T."/>
            <person name="Duquette J."/>
            <person name="Shao M."/>
        </authorList>
    </citation>
    <scope>NUCLEOTIDE SEQUENCE</scope>
    <source>
        <tissue evidence="1">Fresh leaf tissue</tissue>
    </source>
</reference>
<keyword evidence="2" id="KW-1185">Reference proteome</keyword>
<gene>
    <name evidence="1" type="ORF">GUJ93_ZPchr0004g38129</name>
</gene>
<evidence type="ECO:0000313" key="2">
    <source>
        <dbReference type="Proteomes" id="UP000729402"/>
    </source>
</evidence>
<organism evidence="1 2">
    <name type="scientific">Zizania palustris</name>
    <name type="common">Northern wild rice</name>
    <dbReference type="NCBI Taxonomy" id="103762"/>
    <lineage>
        <taxon>Eukaryota</taxon>
        <taxon>Viridiplantae</taxon>
        <taxon>Streptophyta</taxon>
        <taxon>Embryophyta</taxon>
        <taxon>Tracheophyta</taxon>
        <taxon>Spermatophyta</taxon>
        <taxon>Magnoliopsida</taxon>
        <taxon>Liliopsida</taxon>
        <taxon>Poales</taxon>
        <taxon>Poaceae</taxon>
        <taxon>BOP clade</taxon>
        <taxon>Oryzoideae</taxon>
        <taxon>Oryzeae</taxon>
        <taxon>Zizaniinae</taxon>
        <taxon>Zizania</taxon>
    </lineage>
</organism>
<dbReference type="InterPro" id="IPR040277">
    <property type="entry name" value="Os04g0629400-like"/>
</dbReference>
<dbReference type="EMBL" id="JAAALK010000285">
    <property type="protein sequence ID" value="KAG8066360.1"/>
    <property type="molecule type" value="Genomic_DNA"/>
</dbReference>
<dbReference type="Proteomes" id="UP000729402">
    <property type="component" value="Unassembled WGS sequence"/>
</dbReference>
<accession>A0A8J5VGH0</accession>
<comment type="caution">
    <text evidence="1">The sequence shown here is derived from an EMBL/GenBank/DDBJ whole genome shotgun (WGS) entry which is preliminary data.</text>
</comment>
<dbReference type="AlphaFoldDB" id="A0A8J5VGH0"/>
<reference evidence="1" key="1">
    <citation type="journal article" date="2021" name="bioRxiv">
        <title>Whole Genome Assembly and Annotation of Northern Wild Rice, Zizania palustris L., Supports a Whole Genome Duplication in the Zizania Genus.</title>
        <authorList>
            <person name="Haas M."/>
            <person name="Kono T."/>
            <person name="Macchietto M."/>
            <person name="Millas R."/>
            <person name="McGilp L."/>
            <person name="Shao M."/>
            <person name="Duquette J."/>
            <person name="Hirsch C.N."/>
            <person name="Kimball J."/>
        </authorList>
    </citation>
    <scope>NUCLEOTIDE SEQUENCE</scope>
    <source>
        <tissue evidence="1">Fresh leaf tissue</tissue>
    </source>
</reference>
<evidence type="ECO:0000313" key="1">
    <source>
        <dbReference type="EMBL" id="KAG8066360.1"/>
    </source>
</evidence>
<dbReference type="PANTHER" id="PTHR36036:SF1">
    <property type="entry name" value="PROLINE-RICH FAMILY PROTEIN"/>
    <property type="match status" value="1"/>
</dbReference>
<proteinExistence type="predicted"/>
<name>A0A8J5VGH0_ZIZPA</name>